<evidence type="ECO:0000256" key="1">
    <source>
        <dbReference type="SAM" id="Coils"/>
    </source>
</evidence>
<reference evidence="2 3" key="1">
    <citation type="submission" date="2018-02" db="EMBL/GenBank/DDBJ databases">
        <title>Isolation, characterization and genome analysis of lytic bacteriophages against Enterobacter cloacae.</title>
        <authorList>
            <person name="Ramesh N."/>
            <person name="Prasanth M."/>
            <person name="Tamhankar A.J."/>
            <person name="Lundborg C.S."/>
        </authorList>
    </citation>
    <scope>NUCLEOTIDE SEQUENCE [LARGE SCALE GENOMIC DNA]</scope>
</reference>
<name>A0A2R3ZX58_9CAUD</name>
<accession>A0A2R3ZX58</accession>
<dbReference type="EMBL" id="MG999954">
    <property type="protein sequence ID" value="AVR55320.1"/>
    <property type="molecule type" value="Genomic_DNA"/>
</dbReference>
<organism evidence="2 3">
    <name type="scientific">Enterobacter phage myPSH1140</name>
    <dbReference type="NCBI Taxonomy" id="2108137"/>
    <lineage>
        <taxon>Viruses</taxon>
        <taxon>Duplodnaviria</taxon>
        <taxon>Heunggongvirae</taxon>
        <taxon>Uroviricota</taxon>
        <taxon>Caudoviricetes</taxon>
        <taxon>Pantevenvirales</taxon>
        <taxon>Straboviridae</taxon>
        <taxon>Tevenvirinae</taxon>
        <taxon>Karamvirus</taxon>
        <taxon>Karamvirus mypsh1140</taxon>
    </lineage>
</organism>
<evidence type="ECO:0000313" key="3">
    <source>
        <dbReference type="Proteomes" id="UP000244328"/>
    </source>
</evidence>
<keyword evidence="3" id="KW-1185">Reference proteome</keyword>
<proteinExistence type="predicted"/>
<sequence>MNKVIQIEIPEYNDRKSAAAAIAKLLERSEEIERAAEIIADEHCVTFDVGEYGNGRTYYPAGHDAHWLVEYHDLEVDENNKLIEGVWLSSSDMC</sequence>
<gene>
    <name evidence="2" type="ORF">PSH1140_115</name>
</gene>
<evidence type="ECO:0000313" key="2">
    <source>
        <dbReference type="EMBL" id="AVR55320.1"/>
    </source>
</evidence>
<feature type="coiled-coil region" evidence="1">
    <location>
        <begin position="15"/>
        <end position="42"/>
    </location>
</feature>
<dbReference type="Proteomes" id="UP000244328">
    <property type="component" value="Segment"/>
</dbReference>
<protein>
    <submittedName>
        <fullName evidence="2">Uncharacterized protein</fullName>
    </submittedName>
</protein>
<keyword evidence="1" id="KW-0175">Coiled coil</keyword>